<dbReference type="InterPro" id="IPR036663">
    <property type="entry name" value="Fumarylacetoacetase_C_sf"/>
</dbReference>
<reference evidence="3" key="1">
    <citation type="journal article" date="2014" name="Front. Microbiol.">
        <title>High frequency of phylogenetically diverse reductive dehalogenase-homologous genes in deep subseafloor sedimentary metagenomes.</title>
        <authorList>
            <person name="Kawai M."/>
            <person name="Futagami T."/>
            <person name="Toyoda A."/>
            <person name="Takaki Y."/>
            <person name="Nishi S."/>
            <person name="Hori S."/>
            <person name="Arai W."/>
            <person name="Tsubouchi T."/>
            <person name="Morono Y."/>
            <person name="Uchiyama I."/>
            <person name="Ito T."/>
            <person name="Fujiyama A."/>
            <person name="Inagaki F."/>
            <person name="Takami H."/>
        </authorList>
    </citation>
    <scope>NUCLEOTIDE SEQUENCE</scope>
    <source>
        <strain evidence="3">Expedition CK06-06</strain>
    </source>
</reference>
<comment type="caution">
    <text evidence="3">The sequence shown here is derived from an EMBL/GenBank/DDBJ whole genome shotgun (WGS) entry which is preliminary data.</text>
</comment>
<dbReference type="InterPro" id="IPR011234">
    <property type="entry name" value="Fumarylacetoacetase-like_C"/>
</dbReference>
<dbReference type="SUPFAM" id="SSF56529">
    <property type="entry name" value="FAH"/>
    <property type="match status" value="1"/>
</dbReference>
<evidence type="ECO:0000259" key="2">
    <source>
        <dbReference type="Pfam" id="PF01557"/>
    </source>
</evidence>
<evidence type="ECO:0000313" key="3">
    <source>
        <dbReference type="EMBL" id="GAH96829.1"/>
    </source>
</evidence>
<name>X1L307_9ZZZZ</name>
<accession>X1L307</accession>
<evidence type="ECO:0000256" key="1">
    <source>
        <dbReference type="ARBA" id="ARBA00022723"/>
    </source>
</evidence>
<proteinExistence type="predicted"/>
<organism evidence="3">
    <name type="scientific">marine sediment metagenome</name>
    <dbReference type="NCBI Taxonomy" id="412755"/>
    <lineage>
        <taxon>unclassified sequences</taxon>
        <taxon>metagenomes</taxon>
        <taxon>ecological metagenomes</taxon>
    </lineage>
</organism>
<sequence>MIFGVYPLISYISKSITLEAGDLISTGTPAGVGVFMKQKKMLKPGGTVICEIENIGKLENKIISE</sequence>
<gene>
    <name evidence="3" type="ORF">S06H3_01327</name>
</gene>
<dbReference type="Pfam" id="PF01557">
    <property type="entry name" value="FAA_hydrolase"/>
    <property type="match status" value="1"/>
</dbReference>
<dbReference type="Gene3D" id="3.90.850.10">
    <property type="entry name" value="Fumarylacetoacetase-like, C-terminal domain"/>
    <property type="match status" value="1"/>
</dbReference>
<feature type="domain" description="Fumarylacetoacetase-like C-terminal" evidence="2">
    <location>
        <begin position="1"/>
        <end position="62"/>
    </location>
</feature>
<dbReference type="AlphaFoldDB" id="X1L307"/>
<dbReference type="GO" id="GO:0018773">
    <property type="term" value="F:acetylpyruvate hydrolase activity"/>
    <property type="evidence" value="ECO:0007669"/>
    <property type="project" value="TreeGrafter"/>
</dbReference>
<dbReference type="PANTHER" id="PTHR11820">
    <property type="entry name" value="ACYLPYRUVASE"/>
    <property type="match status" value="1"/>
</dbReference>
<dbReference type="PANTHER" id="PTHR11820:SF7">
    <property type="entry name" value="ACYLPYRUVASE FAHD1, MITOCHONDRIAL"/>
    <property type="match status" value="1"/>
</dbReference>
<dbReference type="EMBL" id="BARV01000325">
    <property type="protein sequence ID" value="GAH96829.1"/>
    <property type="molecule type" value="Genomic_DNA"/>
</dbReference>
<dbReference type="GO" id="GO:0046872">
    <property type="term" value="F:metal ion binding"/>
    <property type="evidence" value="ECO:0007669"/>
    <property type="project" value="UniProtKB-KW"/>
</dbReference>
<protein>
    <recommendedName>
        <fullName evidence="2">Fumarylacetoacetase-like C-terminal domain-containing protein</fullName>
    </recommendedName>
</protein>
<keyword evidence="1" id="KW-0479">Metal-binding</keyword>